<reference evidence="5 6" key="1">
    <citation type="submission" date="2019-08" db="EMBL/GenBank/DDBJ databases">
        <authorList>
            <person name="Chen S.-C."/>
            <person name="Lai M.-C."/>
            <person name="You Y.-T."/>
        </authorList>
    </citation>
    <scope>NUCLEOTIDE SEQUENCE [LARGE SCALE GENOMIC DNA]</scope>
    <source>
        <strain evidence="5 6">P2F9704a</strain>
    </source>
</reference>
<dbReference type="GO" id="GO:0016787">
    <property type="term" value="F:hydrolase activity"/>
    <property type="evidence" value="ECO:0007669"/>
    <property type="project" value="UniProtKB-KW"/>
</dbReference>
<keyword evidence="5" id="KW-0547">Nucleotide-binding</keyword>
<dbReference type="Pfam" id="PF00176">
    <property type="entry name" value="SNF2-rel_dom"/>
    <property type="match status" value="1"/>
</dbReference>
<dbReference type="InterPro" id="IPR041650">
    <property type="entry name" value="HEPN_Swt1"/>
</dbReference>
<dbReference type="InterPro" id="IPR027417">
    <property type="entry name" value="P-loop_NTPase"/>
</dbReference>
<evidence type="ECO:0000259" key="3">
    <source>
        <dbReference type="PROSITE" id="PS51192"/>
    </source>
</evidence>
<accession>A0ABD4TI92</accession>
<dbReference type="Gene3D" id="3.40.50.10810">
    <property type="entry name" value="Tandem AAA-ATPase domain"/>
    <property type="match status" value="1"/>
</dbReference>
<dbReference type="InterPro" id="IPR014001">
    <property type="entry name" value="Helicase_ATP-bd"/>
</dbReference>
<keyword evidence="6" id="KW-1185">Reference proteome</keyword>
<dbReference type="InterPro" id="IPR000330">
    <property type="entry name" value="SNF2_N"/>
</dbReference>
<organism evidence="5 6">
    <name type="scientific">Methanocalculus taiwanensis</name>
    <dbReference type="NCBI Taxonomy" id="106207"/>
    <lineage>
        <taxon>Archaea</taxon>
        <taxon>Methanobacteriati</taxon>
        <taxon>Methanobacteriota</taxon>
        <taxon>Stenosarchaea group</taxon>
        <taxon>Methanomicrobia</taxon>
        <taxon>Methanomicrobiales</taxon>
        <taxon>Methanocalculaceae</taxon>
        <taxon>Methanocalculus</taxon>
    </lineage>
</organism>
<dbReference type="InterPro" id="IPR001650">
    <property type="entry name" value="Helicase_C-like"/>
</dbReference>
<name>A0ABD4TI92_9EURY</name>
<dbReference type="RefSeq" id="WP_255331374.1">
    <property type="nucleotide sequence ID" value="NZ_VOTZ01000001.1"/>
</dbReference>
<proteinExistence type="predicted"/>
<dbReference type="GO" id="GO:0004386">
    <property type="term" value="F:helicase activity"/>
    <property type="evidence" value="ECO:0007669"/>
    <property type="project" value="UniProtKB-KW"/>
</dbReference>
<protein>
    <submittedName>
        <fullName evidence="5">DEAD/DEAH box helicase</fullName>
    </submittedName>
</protein>
<dbReference type="GO" id="GO:0140097">
    <property type="term" value="F:catalytic activity, acting on DNA"/>
    <property type="evidence" value="ECO:0007669"/>
    <property type="project" value="UniProtKB-ARBA"/>
</dbReference>
<evidence type="ECO:0000259" key="4">
    <source>
        <dbReference type="PROSITE" id="PS51194"/>
    </source>
</evidence>
<dbReference type="Pfam" id="PF18731">
    <property type="entry name" value="HEPN_Swt1"/>
    <property type="match status" value="1"/>
</dbReference>
<dbReference type="PROSITE" id="PS51194">
    <property type="entry name" value="HELICASE_CTER"/>
    <property type="match status" value="1"/>
</dbReference>
<feature type="coiled-coil region" evidence="2">
    <location>
        <begin position="846"/>
        <end position="880"/>
    </location>
</feature>
<keyword evidence="5" id="KW-0067">ATP-binding</keyword>
<dbReference type="PROSITE" id="PS51192">
    <property type="entry name" value="HELICASE_ATP_BIND_1"/>
    <property type="match status" value="1"/>
</dbReference>
<sequence length="1184" mass="137080">MQALFQIATVELASFLESSFPEFSTDWWNENVFDNLSFQQQRFVEERGYNSLKQLDFAALLRILDRNWYDISNLYSFPPEGRSWVKELQTVRNKWAHLSSEEIPKEDLFRDADTLERLLKLIGASEDSLEKINEQKQSIISIAFEKRSELNNTTDLVSNATALKADVDSNKPKFERGDLVSLRSNTEIKCPILEVIPGYGECRYKVFQDSRTVTYYESQLQRVSESETTQEILDAEKVKSYLTNLQILSPSINNLFSLRQGRIQFVPYQYRPVLKLIRSDRPRLLIADEVGVGKTIEAGLIIKELQARMDISSILIICPRTLVTEKKWYYEMKRFDESFTSLDSNLLRHCLHELTLDDEWPKQYSKVIMPFSLFDKKLLFGNSNQNKRNREGLFSLSQPPKFDLVIVDEAHHIRNSDTCLHQGIRYFCDNAEAVIFLTATPVQLGRKDLNTLLNVLRPDLIIDSSSFDMMAEPNRYINEAAQHCRRGENDWNKNALACLNQVAQTAWGSQFIRESSEFQKIYDNLHEENLTDADRVQLIRSIEELYTFSSLINRTRRRDIGEFTVRKPETIEIECTPSQKELHDTLLDLIQRMLAYSHDNSNISFMMTMIRRQVASCFYGLVPLFEDMLNGRLNKIEYAEAIDGDSDPDPELVSQFRSEIQNLIVQARELDPYDPKLEAFIKVIEDKNTLPNNKILLFSTFRHTLAYLAKNVENTTLRYGLIHGDVPDDERAEIRHRFGLPKEDPLAIDILLSSEVGCEGLDFQFCDFLINYDLPWNPMRIEQRIGRIDRYGQKSESVAIVNFITSGTIEAEIYNRCLLRIGVFEHSIGGSEEILGDITREIHQIAERYTLTNEEMERRLRQLSDNMVRRIQEEQELESKEAELIGLNIPKSTWLQDIESAESYWLSAEAIQRSVTCYLKERLGGEGEYLLGEKAVKTLRVNKDGRAALLQDYIRIPHKSDPIFRMWEKWLKGDNPVFPVTFDQEAATEDEKITYLSVLHPLIKQAASHQEHQQVVYTALTIQDTELSPGQYPFGVYHWKKQGVKPDDVIVPVATDPILEEKILSLLQTAEGSDFNDHIDSSVFDVLEKRHYTKWIAARAKHIDENRQQVEYRIQSLKASHKSRRQVIENQLKGTANNKIQIMKTSELARAEQDFELRMKDLEKDRDSGDITAEPVVFGLLINL</sequence>
<evidence type="ECO:0000256" key="1">
    <source>
        <dbReference type="ARBA" id="ARBA00022801"/>
    </source>
</evidence>
<comment type="caution">
    <text evidence="5">The sequence shown here is derived from an EMBL/GenBank/DDBJ whole genome shotgun (WGS) entry which is preliminary data.</text>
</comment>
<feature type="domain" description="Helicase ATP-binding" evidence="3">
    <location>
        <begin position="275"/>
        <end position="459"/>
    </location>
</feature>
<dbReference type="Gene3D" id="3.40.50.300">
    <property type="entry name" value="P-loop containing nucleotide triphosphate hydrolases"/>
    <property type="match status" value="1"/>
</dbReference>
<dbReference type="AlphaFoldDB" id="A0ABD4TI92"/>
<dbReference type="CDD" id="cd18793">
    <property type="entry name" value="SF2_C_SNF"/>
    <property type="match status" value="1"/>
</dbReference>
<evidence type="ECO:0000313" key="5">
    <source>
        <dbReference type="EMBL" id="MCQ1537468.1"/>
    </source>
</evidence>
<feature type="domain" description="Helicase C-terminal" evidence="4">
    <location>
        <begin position="676"/>
        <end position="864"/>
    </location>
</feature>
<dbReference type="SMART" id="SM00490">
    <property type="entry name" value="HELICc"/>
    <property type="match status" value="1"/>
</dbReference>
<dbReference type="Proteomes" id="UP001524383">
    <property type="component" value="Unassembled WGS sequence"/>
</dbReference>
<dbReference type="SMART" id="SM00487">
    <property type="entry name" value="DEXDc"/>
    <property type="match status" value="1"/>
</dbReference>
<dbReference type="SUPFAM" id="SSF52540">
    <property type="entry name" value="P-loop containing nucleoside triphosphate hydrolases"/>
    <property type="match status" value="2"/>
</dbReference>
<keyword evidence="5" id="KW-0347">Helicase</keyword>
<dbReference type="InterPro" id="IPR049730">
    <property type="entry name" value="SNF2/RAD54-like_C"/>
</dbReference>
<dbReference type="InterPro" id="IPR038718">
    <property type="entry name" value="SNF2-like_sf"/>
</dbReference>
<evidence type="ECO:0000256" key="2">
    <source>
        <dbReference type="SAM" id="Coils"/>
    </source>
</evidence>
<gene>
    <name evidence="5" type="ORF">FTO68_00460</name>
</gene>
<evidence type="ECO:0000313" key="6">
    <source>
        <dbReference type="Proteomes" id="UP001524383"/>
    </source>
</evidence>
<dbReference type="Pfam" id="PF00271">
    <property type="entry name" value="Helicase_C"/>
    <property type="match status" value="1"/>
</dbReference>
<dbReference type="EMBL" id="VOTZ01000001">
    <property type="protein sequence ID" value="MCQ1537468.1"/>
    <property type="molecule type" value="Genomic_DNA"/>
</dbReference>
<keyword evidence="1" id="KW-0378">Hydrolase</keyword>
<dbReference type="PANTHER" id="PTHR10799">
    <property type="entry name" value="SNF2/RAD54 HELICASE FAMILY"/>
    <property type="match status" value="1"/>
</dbReference>
<keyword evidence="2" id="KW-0175">Coiled coil</keyword>